<comment type="caution">
    <text evidence="1">The sequence shown here is derived from an EMBL/GenBank/DDBJ whole genome shotgun (WGS) entry which is preliminary data.</text>
</comment>
<gene>
    <name evidence="1" type="ORF">scyTo_0001331</name>
</gene>
<dbReference type="STRING" id="75743.A0A401PBZ0"/>
<dbReference type="PANTHER" id="PTHR11510">
    <property type="entry name" value="MYO-INOSITOL-1 PHOSPHATE SYNTHASE"/>
    <property type="match status" value="1"/>
</dbReference>
<dbReference type="Gene3D" id="3.40.50.720">
    <property type="entry name" value="NAD(P)-binding Rossmann-like Domain"/>
    <property type="match status" value="1"/>
</dbReference>
<dbReference type="Proteomes" id="UP000288216">
    <property type="component" value="Unassembled WGS sequence"/>
</dbReference>
<organism evidence="1 2">
    <name type="scientific">Scyliorhinus torazame</name>
    <name type="common">Cloudy catshark</name>
    <name type="synonym">Catulus torazame</name>
    <dbReference type="NCBI Taxonomy" id="75743"/>
    <lineage>
        <taxon>Eukaryota</taxon>
        <taxon>Metazoa</taxon>
        <taxon>Chordata</taxon>
        <taxon>Craniata</taxon>
        <taxon>Vertebrata</taxon>
        <taxon>Chondrichthyes</taxon>
        <taxon>Elasmobranchii</taxon>
        <taxon>Galeomorphii</taxon>
        <taxon>Galeoidea</taxon>
        <taxon>Carcharhiniformes</taxon>
        <taxon>Scyliorhinidae</taxon>
        <taxon>Scyliorhinus</taxon>
    </lineage>
</organism>
<accession>A0A401PBZ0</accession>
<proteinExistence type="predicted"/>
<dbReference type="GO" id="GO:0004512">
    <property type="term" value="F:inositol-3-phosphate synthase activity"/>
    <property type="evidence" value="ECO:0007669"/>
    <property type="project" value="InterPro"/>
</dbReference>
<dbReference type="EMBL" id="BFAA01000295">
    <property type="protein sequence ID" value="GCB70635.1"/>
    <property type="molecule type" value="Genomic_DNA"/>
</dbReference>
<protein>
    <submittedName>
        <fullName evidence="1">Uncharacterized protein</fullName>
    </submittedName>
</protein>
<keyword evidence="2" id="KW-1185">Reference proteome</keyword>
<dbReference type="InterPro" id="IPR036291">
    <property type="entry name" value="NAD(P)-bd_dom_sf"/>
</dbReference>
<dbReference type="InterPro" id="IPR002587">
    <property type="entry name" value="Myo-inos-1-P_Synthase"/>
</dbReference>
<name>A0A401PBZ0_SCYTO</name>
<dbReference type="OrthoDB" id="2887at2759"/>
<dbReference type="GO" id="GO:0006021">
    <property type="term" value="P:inositol biosynthetic process"/>
    <property type="evidence" value="ECO:0007669"/>
    <property type="project" value="InterPro"/>
</dbReference>
<reference evidence="1 2" key="1">
    <citation type="journal article" date="2018" name="Nat. Ecol. Evol.">
        <title>Shark genomes provide insights into elasmobranch evolution and the origin of vertebrates.</title>
        <authorList>
            <person name="Hara Y"/>
            <person name="Yamaguchi K"/>
            <person name="Onimaru K"/>
            <person name="Kadota M"/>
            <person name="Koyanagi M"/>
            <person name="Keeley SD"/>
            <person name="Tatsumi K"/>
            <person name="Tanaka K"/>
            <person name="Motone F"/>
            <person name="Kageyama Y"/>
            <person name="Nozu R"/>
            <person name="Adachi N"/>
            <person name="Nishimura O"/>
            <person name="Nakagawa R"/>
            <person name="Tanegashima C"/>
            <person name="Kiyatake I"/>
            <person name="Matsumoto R"/>
            <person name="Murakumo K"/>
            <person name="Nishida K"/>
            <person name="Terakita A"/>
            <person name="Kuratani S"/>
            <person name="Sato K"/>
            <person name="Hyodo S Kuraku.S."/>
        </authorList>
    </citation>
    <scope>NUCLEOTIDE SEQUENCE [LARGE SCALE GENOMIC DNA]</scope>
</reference>
<dbReference type="Pfam" id="PF07994">
    <property type="entry name" value="NAD_binding_5"/>
    <property type="match status" value="1"/>
</dbReference>
<dbReference type="AlphaFoldDB" id="A0A401PBZ0"/>
<evidence type="ECO:0000313" key="1">
    <source>
        <dbReference type="EMBL" id="GCB70635.1"/>
    </source>
</evidence>
<sequence>MAVKFTIESPDVTYNKDYIEEVYPYQTTHDYEENGPIQAFKDLLPTVNPNDTVFDGWDISSMNLSDAMVRAQALDWQLQEQLKPHKKTSHPRPSVHIPEFIAANQEDRADNLIKDSKKEQVEQIRKDIGDFNAKSGVSKVIILWTVHFCHVIPGVNGSRKSHEGD</sequence>
<dbReference type="SUPFAM" id="SSF51735">
    <property type="entry name" value="NAD(P)-binding Rossmann-fold domains"/>
    <property type="match status" value="1"/>
</dbReference>
<dbReference type="GO" id="GO:0008654">
    <property type="term" value="P:phospholipid biosynthetic process"/>
    <property type="evidence" value="ECO:0007669"/>
    <property type="project" value="InterPro"/>
</dbReference>
<evidence type="ECO:0000313" key="2">
    <source>
        <dbReference type="Proteomes" id="UP000288216"/>
    </source>
</evidence>